<reference evidence="3 4" key="1">
    <citation type="journal article" date="2017" name="Int. J. Syst. Evol. Microbiol.">
        <title>Bacillus mangrovi sp. nov., isolated from a sediment sample from a mangrove forest.</title>
        <authorList>
            <person name="Gupta V."/>
            <person name="Singh P.K."/>
            <person name="Korpole S."/>
            <person name="Tanuku N.R.S."/>
            <person name="Pinnaka A.K."/>
        </authorList>
    </citation>
    <scope>NUCLEOTIDE SEQUENCE [LARGE SCALE GENOMIC DNA]</scope>
    <source>
        <strain evidence="3 4">KCTC 33872</strain>
    </source>
</reference>
<dbReference type="Gene3D" id="3.10.20.420">
    <property type="entry name" value="Bypass-of-forespore C, N-terminal domain"/>
    <property type="match status" value="1"/>
</dbReference>
<dbReference type="Proteomes" id="UP000434639">
    <property type="component" value="Unassembled WGS sequence"/>
</dbReference>
<dbReference type="Gene3D" id="3.30.70.1740">
    <property type="entry name" value="Bypass-of-forespore C, C-terminal domain"/>
    <property type="match status" value="1"/>
</dbReference>
<dbReference type="RefSeq" id="WP_155111050.1">
    <property type="nucleotide sequence ID" value="NZ_WMIB01000001.1"/>
</dbReference>
<dbReference type="AlphaFoldDB" id="A0A7X2V3M5"/>
<dbReference type="Pfam" id="PF08955">
    <property type="entry name" value="BofC_C"/>
    <property type="match status" value="1"/>
</dbReference>
<comment type="caution">
    <text evidence="3">The sequence shown here is derived from an EMBL/GenBank/DDBJ whole genome shotgun (WGS) entry which is preliminary data.</text>
</comment>
<dbReference type="InterPro" id="IPR015071">
    <property type="entry name" value="BOFC_N"/>
</dbReference>
<evidence type="ECO:0000313" key="3">
    <source>
        <dbReference type="EMBL" id="MTH52560.1"/>
    </source>
</evidence>
<evidence type="ECO:0000259" key="2">
    <source>
        <dbReference type="Pfam" id="PF08977"/>
    </source>
</evidence>
<keyword evidence="4" id="KW-1185">Reference proteome</keyword>
<evidence type="ECO:0000259" key="1">
    <source>
        <dbReference type="Pfam" id="PF08955"/>
    </source>
</evidence>
<evidence type="ECO:0008006" key="5">
    <source>
        <dbReference type="Google" id="ProtNLM"/>
    </source>
</evidence>
<gene>
    <name evidence="3" type="ORF">GKZ89_04005</name>
</gene>
<dbReference type="EMBL" id="WMIB01000001">
    <property type="protein sequence ID" value="MTH52560.1"/>
    <property type="molecule type" value="Genomic_DNA"/>
</dbReference>
<organism evidence="3 4">
    <name type="scientific">Metabacillus mangrovi</name>
    <dbReference type="NCBI Taxonomy" id="1491830"/>
    <lineage>
        <taxon>Bacteria</taxon>
        <taxon>Bacillati</taxon>
        <taxon>Bacillota</taxon>
        <taxon>Bacilli</taxon>
        <taxon>Bacillales</taxon>
        <taxon>Bacillaceae</taxon>
        <taxon>Metabacillus</taxon>
    </lineage>
</organism>
<sequence>MFKQRQKYIFLFSFFILGVLVHASQVYALEKDAGAETWNAVLVRTYMGGEESTEIMKEKFRSKRELLAAYPDFVLVEVKGNRMVLQQNINDISPLVKSNGYFGLTGEGVLTLFDGKPIRQGKIIQSFFQIDTGKLEVKRHMQLEKGIRVENRVRYLNVLETFKAYGPPGEEK</sequence>
<accession>A0A7X2V3M5</accession>
<proteinExistence type="predicted"/>
<dbReference type="Pfam" id="PF08977">
    <property type="entry name" value="BOFC_N"/>
    <property type="match status" value="1"/>
</dbReference>
<evidence type="ECO:0000313" key="4">
    <source>
        <dbReference type="Proteomes" id="UP000434639"/>
    </source>
</evidence>
<feature type="domain" description="Bypass of forespore C C-terminal" evidence="1">
    <location>
        <begin position="90"/>
        <end position="163"/>
    </location>
</feature>
<dbReference type="InterPro" id="IPR038118">
    <property type="entry name" value="BOFC_N_sf"/>
</dbReference>
<dbReference type="OrthoDB" id="2678751at2"/>
<dbReference type="InterPro" id="IPR038117">
    <property type="entry name" value="BofC_C_sf"/>
</dbReference>
<feature type="domain" description="Bypass-of-forespore C N-terminal" evidence="2">
    <location>
        <begin position="41"/>
        <end position="87"/>
    </location>
</feature>
<dbReference type="InterPro" id="IPR015050">
    <property type="entry name" value="BofC_C"/>
</dbReference>
<name>A0A7X2V3M5_9BACI</name>
<protein>
    <recommendedName>
        <fullName evidence="5">Bypass-of-forespore protein C</fullName>
    </recommendedName>
</protein>